<evidence type="ECO:0000256" key="5">
    <source>
        <dbReference type="ARBA" id="ARBA00023175"/>
    </source>
</evidence>
<dbReference type="OMA" id="DYLMQCA"/>
<evidence type="ECO:0000256" key="4">
    <source>
        <dbReference type="ARBA" id="ARBA00023123"/>
    </source>
</evidence>
<dbReference type="Gene3D" id="1.10.238.10">
    <property type="entry name" value="EF-hand"/>
    <property type="match status" value="2"/>
</dbReference>
<feature type="domain" description="EF-hand" evidence="7">
    <location>
        <begin position="82"/>
        <end position="117"/>
    </location>
</feature>
<comment type="caution">
    <text evidence="8">The sequence shown here is derived from an EMBL/GenBank/DDBJ whole genome shotgun (WGS) entry which is preliminary data.</text>
</comment>
<dbReference type="InterPro" id="IPR002048">
    <property type="entry name" value="EF_hand_dom"/>
</dbReference>
<dbReference type="OrthoDB" id="26525at2759"/>
<dbReference type="InterPro" id="IPR011992">
    <property type="entry name" value="EF-hand-dom_pair"/>
</dbReference>
<comment type="subunit">
    <text evidence="1">Myosin is a hexamer of 2 heavy chains and 4 light chains.</text>
</comment>
<evidence type="ECO:0000256" key="3">
    <source>
        <dbReference type="ARBA" id="ARBA00022737"/>
    </source>
</evidence>
<dbReference type="AlphaFoldDB" id="A0A226EAR8"/>
<dbReference type="InterPro" id="IPR050230">
    <property type="entry name" value="CALM/Myosin/TropC-like"/>
</dbReference>
<evidence type="ECO:0000313" key="8">
    <source>
        <dbReference type="EMBL" id="OXA54244.1"/>
    </source>
</evidence>
<evidence type="ECO:0000256" key="1">
    <source>
        <dbReference type="ARBA" id="ARBA00011445"/>
    </source>
</evidence>
<feature type="domain" description="EF-hand" evidence="7">
    <location>
        <begin position="8"/>
        <end position="43"/>
    </location>
</feature>
<dbReference type="EMBL" id="LNIX01000005">
    <property type="protein sequence ID" value="OXA54244.1"/>
    <property type="molecule type" value="Genomic_DNA"/>
</dbReference>
<dbReference type="FunFam" id="1.10.238.10:FF:000001">
    <property type="entry name" value="Calmodulin 1"/>
    <property type="match status" value="1"/>
</dbReference>
<organism evidence="8 9">
    <name type="scientific">Folsomia candida</name>
    <name type="common">Springtail</name>
    <dbReference type="NCBI Taxonomy" id="158441"/>
    <lineage>
        <taxon>Eukaryota</taxon>
        <taxon>Metazoa</taxon>
        <taxon>Ecdysozoa</taxon>
        <taxon>Arthropoda</taxon>
        <taxon>Hexapoda</taxon>
        <taxon>Collembola</taxon>
        <taxon>Entomobryomorpha</taxon>
        <taxon>Isotomoidea</taxon>
        <taxon>Isotomidae</taxon>
        <taxon>Proisotominae</taxon>
        <taxon>Folsomia</taxon>
    </lineage>
</organism>
<proteinExistence type="predicted"/>
<name>A0A226EAR8_FOLCA</name>
<dbReference type="PANTHER" id="PTHR23048:SF33">
    <property type="entry name" value="MYOSIN LIGHT CHAIN ALKALI"/>
    <property type="match status" value="1"/>
</dbReference>
<accession>A0A226EAR8</accession>
<reference evidence="8 9" key="1">
    <citation type="submission" date="2015-12" db="EMBL/GenBank/DDBJ databases">
        <title>The genome of Folsomia candida.</title>
        <authorList>
            <person name="Faddeeva A."/>
            <person name="Derks M.F."/>
            <person name="Anvar Y."/>
            <person name="Smit S."/>
            <person name="Van Straalen N."/>
            <person name="Roelofs D."/>
        </authorList>
    </citation>
    <scope>NUCLEOTIDE SEQUENCE [LARGE SCALE GENOMIC DNA]</scope>
    <source>
        <strain evidence="8 9">VU population</strain>
        <tissue evidence="8">Whole body</tissue>
    </source>
</reference>
<keyword evidence="9" id="KW-1185">Reference proteome</keyword>
<evidence type="ECO:0000313" key="9">
    <source>
        <dbReference type="Proteomes" id="UP000198287"/>
    </source>
</evidence>
<sequence>MGDKLSAAEIERAQFAFSIYDFEGNETLDAFQLDPALRALGLNPTLKTVEKLGGQKRKGQKKFTIEEFLAILAEAKKDKDVGNKEDFREILRLYDKSGDGNMIFDELKHILLSMGEKLEADEVADIIKDCAVPADDDGFTPYGVFLDKLMAGPVLKEDE</sequence>
<dbReference type="PANTHER" id="PTHR23048">
    <property type="entry name" value="MYOSIN LIGHT CHAIN 1, 3"/>
    <property type="match status" value="1"/>
</dbReference>
<dbReference type="STRING" id="158441.A0A226EAR8"/>
<dbReference type="Proteomes" id="UP000198287">
    <property type="component" value="Unassembled WGS sequence"/>
</dbReference>
<protein>
    <recommendedName>
        <fullName evidence="2">Myosin light chain alkali</fullName>
    </recommendedName>
</protein>
<keyword evidence="4" id="KW-0518">Myosin</keyword>
<keyword evidence="3" id="KW-0677">Repeat</keyword>
<evidence type="ECO:0000256" key="6">
    <source>
        <dbReference type="ARBA" id="ARBA00023179"/>
    </source>
</evidence>
<evidence type="ECO:0000259" key="7">
    <source>
        <dbReference type="PROSITE" id="PS50222"/>
    </source>
</evidence>
<dbReference type="SUPFAM" id="SSF47473">
    <property type="entry name" value="EF-hand"/>
    <property type="match status" value="1"/>
</dbReference>
<keyword evidence="5" id="KW-0505">Motor protein</keyword>
<gene>
    <name evidence="8" type="ORF">Fcan01_10433</name>
</gene>
<dbReference type="GO" id="GO:0005859">
    <property type="term" value="C:muscle myosin complex"/>
    <property type="evidence" value="ECO:0007669"/>
    <property type="project" value="TreeGrafter"/>
</dbReference>
<dbReference type="GO" id="GO:0005509">
    <property type="term" value="F:calcium ion binding"/>
    <property type="evidence" value="ECO:0007669"/>
    <property type="project" value="InterPro"/>
</dbReference>
<evidence type="ECO:0000256" key="2">
    <source>
        <dbReference type="ARBA" id="ARBA00019148"/>
    </source>
</evidence>
<dbReference type="PROSITE" id="PS50222">
    <property type="entry name" value="EF_HAND_2"/>
    <property type="match status" value="2"/>
</dbReference>
<keyword evidence="6" id="KW-0514">Muscle protein</keyword>